<dbReference type="PANTHER" id="PTHR43313">
    <property type="entry name" value="SHORT-CHAIN DEHYDROGENASE/REDUCTASE FAMILY 9C"/>
    <property type="match status" value="1"/>
</dbReference>
<dbReference type="Gene3D" id="3.40.50.720">
    <property type="entry name" value="NAD(P)-binding Rossmann-like Domain"/>
    <property type="match status" value="1"/>
</dbReference>
<dbReference type="GO" id="GO:0016491">
    <property type="term" value="F:oxidoreductase activity"/>
    <property type="evidence" value="ECO:0007669"/>
    <property type="project" value="TreeGrafter"/>
</dbReference>
<dbReference type="InterPro" id="IPR002347">
    <property type="entry name" value="SDR_fam"/>
</dbReference>
<accession>A0A5N8XII0</accession>
<dbReference type="EMBL" id="VJZC01000117">
    <property type="protein sequence ID" value="MPY59064.1"/>
    <property type="molecule type" value="Genomic_DNA"/>
</dbReference>
<gene>
    <name evidence="1" type="ORF">FNH08_18380</name>
</gene>
<protein>
    <submittedName>
        <fullName evidence="1">SDR family NAD(P)-dependent oxidoreductase</fullName>
    </submittedName>
</protein>
<dbReference type="Pfam" id="PF00106">
    <property type="entry name" value="adh_short"/>
    <property type="match status" value="1"/>
</dbReference>
<organism evidence="1 2">
    <name type="scientific">Streptomyces spongiae</name>
    <dbReference type="NCBI Taxonomy" id="565072"/>
    <lineage>
        <taxon>Bacteria</taxon>
        <taxon>Bacillati</taxon>
        <taxon>Actinomycetota</taxon>
        <taxon>Actinomycetes</taxon>
        <taxon>Kitasatosporales</taxon>
        <taxon>Streptomycetaceae</taxon>
        <taxon>Streptomyces</taxon>
    </lineage>
</organism>
<reference evidence="1 2" key="1">
    <citation type="submission" date="2019-07" db="EMBL/GenBank/DDBJ databases">
        <title>New species of Amycolatopsis and Streptomyces.</title>
        <authorList>
            <person name="Duangmal K."/>
            <person name="Teo W.F.A."/>
            <person name="Lipun K."/>
        </authorList>
    </citation>
    <scope>NUCLEOTIDE SEQUENCE [LARGE SCALE GENOMIC DNA]</scope>
    <source>
        <strain evidence="1 2">NBRC 106415</strain>
    </source>
</reference>
<dbReference type="SUPFAM" id="SSF51735">
    <property type="entry name" value="NAD(P)-binding Rossmann-fold domains"/>
    <property type="match status" value="1"/>
</dbReference>
<dbReference type="InterPro" id="IPR036291">
    <property type="entry name" value="NAD(P)-bd_dom_sf"/>
</dbReference>
<name>A0A5N8XII0_9ACTN</name>
<dbReference type="RefSeq" id="WP_152772575.1">
    <property type="nucleotide sequence ID" value="NZ_VJZC01000117.1"/>
</dbReference>
<comment type="caution">
    <text evidence="1">The sequence shown here is derived from an EMBL/GenBank/DDBJ whole genome shotgun (WGS) entry which is preliminary data.</text>
</comment>
<dbReference type="PANTHER" id="PTHR43313:SF1">
    <property type="entry name" value="3BETA-HYDROXYSTEROID DEHYDROGENASE DHS-16"/>
    <property type="match status" value="1"/>
</dbReference>
<evidence type="ECO:0000313" key="2">
    <source>
        <dbReference type="Proteomes" id="UP000400924"/>
    </source>
</evidence>
<proteinExistence type="predicted"/>
<keyword evidence="2" id="KW-1185">Reference proteome</keyword>
<dbReference type="OrthoDB" id="3178062at2"/>
<evidence type="ECO:0000313" key="1">
    <source>
        <dbReference type="EMBL" id="MPY59064.1"/>
    </source>
</evidence>
<dbReference type="GO" id="GO:0008202">
    <property type="term" value="P:steroid metabolic process"/>
    <property type="evidence" value="ECO:0007669"/>
    <property type="project" value="TreeGrafter"/>
</dbReference>
<sequence>MQSRGRGAAAGVATGRLTPMVLDVTDRKSVQAAVHKVAEPVGEAGLWGLVNNAGIAVKAPWSVCRRS</sequence>
<dbReference type="Proteomes" id="UP000400924">
    <property type="component" value="Unassembled WGS sequence"/>
</dbReference>
<dbReference type="AlphaFoldDB" id="A0A5N8XII0"/>